<dbReference type="PIRSF" id="PIRSF035040">
    <property type="entry name" value="UCP035040_CBS_Lmo0553"/>
    <property type="match status" value="1"/>
</dbReference>
<reference evidence="3 4" key="1">
    <citation type="submission" date="2015-08" db="EMBL/GenBank/DDBJ databases">
        <title>The complete genome sequence of Bacillus beveridgei MLTeJB.</title>
        <authorList>
            <person name="Hanson T.E."/>
            <person name="Mesa C."/>
            <person name="Basesman S.M."/>
            <person name="Oremland R.S."/>
        </authorList>
    </citation>
    <scope>NUCLEOTIDE SEQUENCE [LARGE SCALE GENOMIC DNA]</scope>
    <source>
        <strain evidence="3 4">MLTeJB</strain>
    </source>
</reference>
<dbReference type="SUPFAM" id="SSF54631">
    <property type="entry name" value="CBS-domain pair"/>
    <property type="match status" value="1"/>
</dbReference>
<organism evidence="3 4">
    <name type="scientific">Salisediminibacterium beveridgei</name>
    <dbReference type="NCBI Taxonomy" id="632773"/>
    <lineage>
        <taxon>Bacteria</taxon>
        <taxon>Bacillati</taxon>
        <taxon>Bacillota</taxon>
        <taxon>Bacilli</taxon>
        <taxon>Bacillales</taxon>
        <taxon>Bacillaceae</taxon>
        <taxon>Salisediminibacterium</taxon>
    </lineage>
</organism>
<dbReference type="NCBIfam" id="NF038387">
    <property type="entry name" value="CBS_CbpA"/>
    <property type="match status" value="1"/>
</dbReference>
<evidence type="ECO:0000256" key="1">
    <source>
        <dbReference type="PROSITE-ProRule" id="PRU00703"/>
    </source>
</evidence>
<feature type="domain" description="CBS" evidence="2">
    <location>
        <begin position="12"/>
        <end position="75"/>
    </location>
</feature>
<dbReference type="InterPro" id="IPR046342">
    <property type="entry name" value="CBS_dom_sf"/>
</dbReference>
<dbReference type="CDD" id="cd02205">
    <property type="entry name" value="CBS_pair_SF"/>
    <property type="match status" value="1"/>
</dbReference>
<evidence type="ECO:0000313" key="4">
    <source>
        <dbReference type="Proteomes" id="UP000094463"/>
    </source>
</evidence>
<dbReference type="Gene3D" id="3.10.580.10">
    <property type="entry name" value="CBS-domain"/>
    <property type="match status" value="1"/>
</dbReference>
<sequence>MEGDPMKIKYNVIPKQQVVCCKEDFTIKEAQETLEKSGYRCVPVLDTTGIYFKGNIYIQEVYRGIVKETVNWDDPVTKLIEDEDIYISETASFFRIFTNIKKYPYLAVTDENKQFTGILTHANVMSILEDSWGVKTGSYTMTVSTHEYQGALSTIVDAVKKYTNLQSLMSIDNESTFFRRIILTLPSDANEETMKKTVKQLENQGFRVFDIEKI</sequence>
<dbReference type="STRING" id="632773.BBEV_1485"/>
<accession>A0A1D7QV61</accession>
<keyword evidence="1" id="KW-0129">CBS domain</keyword>
<dbReference type="AlphaFoldDB" id="A0A1D7QV61"/>
<evidence type="ECO:0000259" key="2">
    <source>
        <dbReference type="PROSITE" id="PS51371"/>
    </source>
</evidence>
<dbReference type="Pfam" id="PF00571">
    <property type="entry name" value="CBS"/>
    <property type="match status" value="2"/>
</dbReference>
<gene>
    <name evidence="3" type="ORF">BBEV_1485</name>
</gene>
<dbReference type="InterPro" id="IPR017036">
    <property type="entry name" value="Lmo0553-like"/>
</dbReference>
<keyword evidence="4" id="KW-1185">Reference proteome</keyword>
<dbReference type="KEGG" id="bbev:BBEV_1485"/>
<name>A0A1D7QV61_9BACI</name>
<proteinExistence type="predicted"/>
<dbReference type="Proteomes" id="UP000094463">
    <property type="component" value="Chromosome"/>
</dbReference>
<dbReference type="PATRIC" id="fig|632773.3.peg.1561"/>
<evidence type="ECO:0000313" key="3">
    <source>
        <dbReference type="EMBL" id="AOM82848.1"/>
    </source>
</evidence>
<protein>
    <submittedName>
        <fullName evidence="3">CBS domain protein</fullName>
    </submittedName>
</protein>
<dbReference type="EMBL" id="CP012502">
    <property type="protein sequence ID" value="AOM82848.1"/>
    <property type="molecule type" value="Genomic_DNA"/>
</dbReference>
<dbReference type="PROSITE" id="PS51371">
    <property type="entry name" value="CBS"/>
    <property type="match status" value="1"/>
</dbReference>
<dbReference type="InterPro" id="IPR000644">
    <property type="entry name" value="CBS_dom"/>
</dbReference>